<keyword evidence="1" id="KW-0472">Membrane</keyword>
<organism evidence="2 3">
    <name type="scientific">Pseudomonas savastanoi</name>
    <name type="common">Pseudomonas syringae pv. savastanoi</name>
    <dbReference type="NCBI Taxonomy" id="29438"/>
    <lineage>
        <taxon>Bacteria</taxon>
        <taxon>Pseudomonadati</taxon>
        <taxon>Pseudomonadota</taxon>
        <taxon>Gammaproteobacteria</taxon>
        <taxon>Pseudomonadales</taxon>
        <taxon>Pseudomonadaceae</taxon>
        <taxon>Pseudomonas</taxon>
    </lineage>
</organism>
<accession>A0A3M5C0Q2</accession>
<dbReference type="Proteomes" id="UP000269801">
    <property type="component" value="Unassembled WGS sequence"/>
</dbReference>
<reference evidence="2 3" key="1">
    <citation type="submission" date="2018-08" db="EMBL/GenBank/DDBJ databases">
        <title>Recombination of ecologically and evolutionarily significant loci maintains genetic cohesion in the Pseudomonas syringae species complex.</title>
        <authorList>
            <person name="Dillon M."/>
            <person name="Thakur S."/>
            <person name="Almeida R.N.D."/>
            <person name="Weir B.S."/>
            <person name="Guttman D.S."/>
        </authorList>
    </citation>
    <scope>NUCLEOTIDE SEQUENCE [LARGE SCALE GENOMIC DNA]</scope>
    <source>
        <strain evidence="2 3">ICMP 13685</strain>
    </source>
</reference>
<dbReference type="EMBL" id="RBSL01000025">
    <property type="protein sequence ID" value="RMS31282.1"/>
    <property type="molecule type" value="Genomic_DNA"/>
</dbReference>
<protein>
    <submittedName>
        <fullName evidence="2">Uncharacterized protein</fullName>
    </submittedName>
</protein>
<evidence type="ECO:0000256" key="1">
    <source>
        <dbReference type="SAM" id="Phobius"/>
    </source>
</evidence>
<comment type="caution">
    <text evidence="2">The sequence shown here is derived from an EMBL/GenBank/DDBJ whole genome shotgun (WGS) entry which is preliminary data.</text>
</comment>
<feature type="transmembrane region" description="Helical" evidence="1">
    <location>
        <begin position="39"/>
        <end position="61"/>
    </location>
</feature>
<dbReference type="AlphaFoldDB" id="A0A3M5C0Q2"/>
<evidence type="ECO:0000313" key="3">
    <source>
        <dbReference type="Proteomes" id="UP000269801"/>
    </source>
</evidence>
<gene>
    <name evidence="2" type="ORF">ALP70_04996</name>
</gene>
<proteinExistence type="predicted"/>
<feature type="transmembrane region" description="Helical" evidence="1">
    <location>
        <begin position="12"/>
        <end position="33"/>
    </location>
</feature>
<evidence type="ECO:0000313" key="2">
    <source>
        <dbReference type="EMBL" id="RMS31282.1"/>
    </source>
</evidence>
<keyword evidence="1" id="KW-1133">Transmembrane helix</keyword>
<name>A0A3M5C0Q2_PSESS</name>
<keyword evidence="1" id="KW-0812">Transmembrane</keyword>
<sequence length="74" mass="7981">MPSMFSGNDASRLTVMVLLGMLGAAWKPIHLVWCGTDALFGLSRCAFASLAGWPILSALTIKTGSLHDLRHPDR</sequence>